<protein>
    <submittedName>
        <fullName evidence="1">Uncharacterized protein</fullName>
    </submittedName>
</protein>
<organism evidence="1 2">
    <name type="scientific">Pedobacter heparinus (strain ATCC 13125 / DSM 2366 / CIP 104194 / JCM 7457 / NBRC 12017 / NCIMB 9290 / NRRL B-14731 / HIM 762-3)</name>
    <dbReference type="NCBI Taxonomy" id="485917"/>
    <lineage>
        <taxon>Bacteria</taxon>
        <taxon>Pseudomonadati</taxon>
        <taxon>Bacteroidota</taxon>
        <taxon>Sphingobacteriia</taxon>
        <taxon>Sphingobacteriales</taxon>
        <taxon>Sphingobacteriaceae</taxon>
        <taxon>Pedobacter</taxon>
    </lineage>
</organism>
<name>C6Y3Z1_PEDHD</name>
<dbReference type="EMBL" id="CP001681">
    <property type="protein sequence ID" value="ACU05434.1"/>
    <property type="molecule type" value="Genomic_DNA"/>
</dbReference>
<dbReference type="AlphaFoldDB" id="C6Y3Z1"/>
<dbReference type="Proteomes" id="UP000000852">
    <property type="component" value="Chromosome"/>
</dbReference>
<evidence type="ECO:0000313" key="2">
    <source>
        <dbReference type="Proteomes" id="UP000000852"/>
    </source>
</evidence>
<dbReference type="KEGG" id="phe:Phep_3239"/>
<accession>C6Y3Z1</accession>
<reference evidence="1 2" key="1">
    <citation type="journal article" date="2009" name="Stand. Genomic Sci.">
        <title>Complete genome sequence of Pedobacter heparinus type strain (HIM 762-3).</title>
        <authorList>
            <person name="Han C."/>
            <person name="Spring S."/>
            <person name="Lapidus A."/>
            <person name="Del Rio T.G."/>
            <person name="Tice H."/>
            <person name="Copeland A."/>
            <person name="Cheng J.F."/>
            <person name="Lucas S."/>
            <person name="Chen F."/>
            <person name="Nolan M."/>
            <person name="Bruce D."/>
            <person name="Goodwin L."/>
            <person name="Pitluck S."/>
            <person name="Ivanova N."/>
            <person name="Mavromatis K."/>
            <person name="Mikhailova N."/>
            <person name="Pati A."/>
            <person name="Chen A."/>
            <person name="Palaniappan K."/>
            <person name="Land M."/>
            <person name="Hauser L."/>
            <person name="Chang Y.J."/>
            <person name="Jeffries C.C."/>
            <person name="Saunders E."/>
            <person name="Chertkov O."/>
            <person name="Brettin T."/>
            <person name="Goker M."/>
            <person name="Rohde M."/>
            <person name="Bristow J."/>
            <person name="Eisen J.A."/>
            <person name="Markowitz V."/>
            <person name="Hugenholtz P."/>
            <person name="Kyrpides N.C."/>
            <person name="Klenk H.P."/>
            <person name="Detter J.C."/>
        </authorList>
    </citation>
    <scope>NUCLEOTIDE SEQUENCE [LARGE SCALE GENOMIC DNA]</scope>
    <source>
        <strain evidence="2">ATCC 13125 / DSM 2366 / CIP 104194 / JCM 7457 / NBRC 12017 / NCIMB 9290 / NRRL B-14731 / HIM 762-3</strain>
    </source>
</reference>
<dbReference type="STRING" id="485917.Phep_3239"/>
<gene>
    <name evidence="1" type="ordered locus">Phep_3239</name>
</gene>
<proteinExistence type="predicted"/>
<evidence type="ECO:0000313" key="1">
    <source>
        <dbReference type="EMBL" id="ACU05434.1"/>
    </source>
</evidence>
<dbReference type="HOGENOM" id="CLU_1729640_0_0_10"/>
<dbReference type="OrthoDB" id="1419899at2"/>
<sequence length="151" mass="17555">MNCKKESDPDYFYNNLPGKWAYYKIGDIDGPLEFYPHAAGCSKDWIEFTWPFWVQEYIFDQACNRLYENKLGKGVAGQWQITEGDMLTRQYGDGGLGRGPGIHYGNAYTDKNGNLRFADPDYYQIIELNKNMLKLHRMGEGKIQVIIFQKM</sequence>
<keyword evidence="2" id="KW-1185">Reference proteome</keyword>
<dbReference type="RefSeq" id="WP_015809043.1">
    <property type="nucleotide sequence ID" value="NC_013061.1"/>
</dbReference>